<dbReference type="AlphaFoldDB" id="A0A9Q3I5L7"/>
<reference evidence="1" key="1">
    <citation type="submission" date="2021-03" db="EMBL/GenBank/DDBJ databases">
        <title>Draft genome sequence of rust myrtle Austropuccinia psidii MF-1, a brazilian biotype.</title>
        <authorList>
            <person name="Quecine M.C."/>
            <person name="Pachon D.M.R."/>
            <person name="Bonatelli M.L."/>
            <person name="Correr F.H."/>
            <person name="Franceschini L.M."/>
            <person name="Leite T.F."/>
            <person name="Margarido G.R.A."/>
            <person name="Almeida C.A."/>
            <person name="Ferrarezi J.A."/>
            <person name="Labate C.A."/>
        </authorList>
    </citation>
    <scope>NUCLEOTIDE SEQUENCE</scope>
    <source>
        <strain evidence="1">MF-1</strain>
    </source>
</reference>
<evidence type="ECO:0000313" key="2">
    <source>
        <dbReference type="Proteomes" id="UP000765509"/>
    </source>
</evidence>
<organism evidence="1 2">
    <name type="scientific">Austropuccinia psidii MF-1</name>
    <dbReference type="NCBI Taxonomy" id="1389203"/>
    <lineage>
        <taxon>Eukaryota</taxon>
        <taxon>Fungi</taxon>
        <taxon>Dikarya</taxon>
        <taxon>Basidiomycota</taxon>
        <taxon>Pucciniomycotina</taxon>
        <taxon>Pucciniomycetes</taxon>
        <taxon>Pucciniales</taxon>
        <taxon>Sphaerophragmiaceae</taxon>
        <taxon>Austropuccinia</taxon>
    </lineage>
</organism>
<gene>
    <name evidence="1" type="ORF">O181_068638</name>
</gene>
<proteinExistence type="predicted"/>
<name>A0A9Q3I5L7_9BASI</name>
<comment type="caution">
    <text evidence="1">The sequence shown here is derived from an EMBL/GenBank/DDBJ whole genome shotgun (WGS) entry which is preliminary data.</text>
</comment>
<dbReference type="EMBL" id="AVOT02034733">
    <property type="protein sequence ID" value="MBW0528923.1"/>
    <property type="molecule type" value="Genomic_DNA"/>
</dbReference>
<accession>A0A9Q3I5L7</accession>
<protein>
    <submittedName>
        <fullName evidence="1">Uncharacterized protein</fullName>
    </submittedName>
</protein>
<evidence type="ECO:0000313" key="1">
    <source>
        <dbReference type="EMBL" id="MBW0528923.1"/>
    </source>
</evidence>
<keyword evidence="2" id="KW-1185">Reference proteome</keyword>
<sequence length="123" mass="14269">MPIIPYAWPGSQRFRHQFLFFYRVPNIQNPYASAASQKFQHFLMPVQAPNTSHVYPYACTGSQKFKQFRIPVQASNASQANTYACTGYRRFTHTSSHLHRFLRIQTIPYAGKPPDNSKNSLHY</sequence>
<dbReference type="Proteomes" id="UP000765509">
    <property type="component" value="Unassembled WGS sequence"/>
</dbReference>